<keyword evidence="5" id="KW-0283">Flagellar rotation</keyword>
<dbReference type="SUPFAM" id="SSF101801">
    <property type="entry name" value="Surface presentation of antigens (SPOA)"/>
    <property type="match status" value="1"/>
</dbReference>
<dbReference type="InterPro" id="IPR051469">
    <property type="entry name" value="FliN/MopA/SpaO"/>
</dbReference>
<keyword evidence="4" id="KW-0145">Chemotaxis</keyword>
<dbReference type="GO" id="GO:0005886">
    <property type="term" value="C:plasma membrane"/>
    <property type="evidence" value="ECO:0007669"/>
    <property type="project" value="UniProtKB-SubCell"/>
</dbReference>
<dbReference type="GO" id="GO:0006935">
    <property type="term" value="P:chemotaxis"/>
    <property type="evidence" value="ECO:0007669"/>
    <property type="project" value="UniProtKB-KW"/>
</dbReference>
<evidence type="ECO:0000256" key="6">
    <source>
        <dbReference type="ARBA" id="ARBA00023136"/>
    </source>
</evidence>
<dbReference type="AlphaFoldDB" id="A0A382TM11"/>
<feature type="non-terminal residue" evidence="9">
    <location>
        <position position="1"/>
    </location>
</feature>
<dbReference type="InterPro" id="IPR001543">
    <property type="entry name" value="FliN-like_C"/>
</dbReference>
<comment type="subcellular location">
    <subcellularLocation>
        <location evidence="1">Cell membrane</location>
        <topology evidence="1">Peripheral membrane protein</topology>
        <orientation evidence="1">Cytoplasmic side</orientation>
    </subcellularLocation>
</comment>
<evidence type="ECO:0000259" key="8">
    <source>
        <dbReference type="Pfam" id="PF01052"/>
    </source>
</evidence>
<reference evidence="9" key="1">
    <citation type="submission" date="2018-05" db="EMBL/GenBank/DDBJ databases">
        <authorList>
            <person name="Lanie J.A."/>
            <person name="Ng W.-L."/>
            <person name="Kazmierczak K.M."/>
            <person name="Andrzejewski T.M."/>
            <person name="Davidsen T.M."/>
            <person name="Wayne K.J."/>
            <person name="Tettelin H."/>
            <person name="Glass J.I."/>
            <person name="Rusch D."/>
            <person name="Podicherti R."/>
            <person name="Tsui H.-C.T."/>
            <person name="Winkler M.E."/>
        </authorList>
    </citation>
    <scope>NUCLEOTIDE SEQUENCE</scope>
</reference>
<dbReference type="PANTHER" id="PTHR43484:SF1">
    <property type="entry name" value="FLAGELLAR MOTOR SWITCH PROTEIN FLIN"/>
    <property type="match status" value="1"/>
</dbReference>
<evidence type="ECO:0000313" key="9">
    <source>
        <dbReference type="EMBL" id="SVD22993.1"/>
    </source>
</evidence>
<keyword evidence="6" id="KW-0472">Membrane</keyword>
<sequence length="222" mass="24233">EELPPLEEGELSTSESEEPIPEDSTDDTEAEIPEDSEESPEEAETTETLETTEDVTEETEEIPEEETEEIPEEETASEEIEQEPEAELTLDEGPPEEDPETSPEPEAEVPTEPAMVVPAEADATDLSENQMTNETVAEATAPAGAASDMLLHFQHEVRVEVARTRLTGKEITQITSGSIIELDKAVGEPVELVLDDRTIAQGEVVMINKDKLGVRIIGIVQK</sequence>
<dbReference type="InterPro" id="IPR036429">
    <property type="entry name" value="SpoA-like_sf"/>
</dbReference>
<name>A0A382TM11_9ZZZZ</name>
<dbReference type="Gene3D" id="2.30.330.10">
    <property type="entry name" value="SpoA-like"/>
    <property type="match status" value="1"/>
</dbReference>
<dbReference type="PANTHER" id="PTHR43484">
    <property type="match status" value="1"/>
</dbReference>
<evidence type="ECO:0000256" key="7">
    <source>
        <dbReference type="SAM" id="MobiDB-lite"/>
    </source>
</evidence>
<dbReference type="Pfam" id="PF01052">
    <property type="entry name" value="FliMN_C"/>
    <property type="match status" value="1"/>
</dbReference>
<dbReference type="GO" id="GO:0003774">
    <property type="term" value="F:cytoskeletal motor activity"/>
    <property type="evidence" value="ECO:0007669"/>
    <property type="project" value="InterPro"/>
</dbReference>
<evidence type="ECO:0000256" key="3">
    <source>
        <dbReference type="ARBA" id="ARBA00022475"/>
    </source>
</evidence>
<gene>
    <name evidence="9" type="ORF">METZ01_LOCUS375847</name>
</gene>
<evidence type="ECO:0000256" key="4">
    <source>
        <dbReference type="ARBA" id="ARBA00022500"/>
    </source>
</evidence>
<dbReference type="InterPro" id="IPR001172">
    <property type="entry name" value="FliN_T3SS_HrcQb"/>
</dbReference>
<evidence type="ECO:0000256" key="5">
    <source>
        <dbReference type="ARBA" id="ARBA00022779"/>
    </source>
</evidence>
<keyword evidence="3" id="KW-1003">Cell membrane</keyword>
<feature type="region of interest" description="Disordered" evidence="7">
    <location>
        <begin position="1"/>
        <end position="114"/>
    </location>
</feature>
<dbReference type="GO" id="GO:0071973">
    <property type="term" value="P:bacterial-type flagellum-dependent cell motility"/>
    <property type="evidence" value="ECO:0007669"/>
    <property type="project" value="InterPro"/>
</dbReference>
<organism evidence="9">
    <name type="scientific">marine metagenome</name>
    <dbReference type="NCBI Taxonomy" id="408172"/>
    <lineage>
        <taxon>unclassified sequences</taxon>
        <taxon>metagenomes</taxon>
        <taxon>ecological metagenomes</taxon>
    </lineage>
</organism>
<dbReference type="GO" id="GO:0009425">
    <property type="term" value="C:bacterial-type flagellum basal body"/>
    <property type="evidence" value="ECO:0007669"/>
    <property type="project" value="InterPro"/>
</dbReference>
<feature type="compositionally biased region" description="Acidic residues" evidence="7">
    <location>
        <begin position="1"/>
        <end position="109"/>
    </location>
</feature>
<comment type="similarity">
    <text evidence="2">Belongs to the FliN/MopA/SpaO family.</text>
</comment>
<evidence type="ECO:0000256" key="2">
    <source>
        <dbReference type="ARBA" id="ARBA00009226"/>
    </source>
</evidence>
<proteinExistence type="inferred from homology"/>
<evidence type="ECO:0000256" key="1">
    <source>
        <dbReference type="ARBA" id="ARBA00004413"/>
    </source>
</evidence>
<feature type="domain" description="Flagellar motor switch protein FliN-like C-terminal" evidence="8">
    <location>
        <begin position="150"/>
        <end position="220"/>
    </location>
</feature>
<protein>
    <recommendedName>
        <fullName evidence="8">Flagellar motor switch protein FliN-like C-terminal domain-containing protein</fullName>
    </recommendedName>
</protein>
<dbReference type="EMBL" id="UINC01137572">
    <property type="protein sequence ID" value="SVD22993.1"/>
    <property type="molecule type" value="Genomic_DNA"/>
</dbReference>
<dbReference type="PRINTS" id="PR00956">
    <property type="entry name" value="FLGMOTORFLIN"/>
</dbReference>
<accession>A0A382TM11</accession>